<reference evidence="2 3" key="1">
    <citation type="submission" date="2024-01" db="EMBL/GenBank/DDBJ databases">
        <title>The genomes of 5 underutilized Papilionoideae crops provide insights into root nodulation and disease resistanc.</title>
        <authorList>
            <person name="Jiang F."/>
        </authorList>
    </citation>
    <scope>NUCLEOTIDE SEQUENCE [LARGE SCALE GENOMIC DNA]</scope>
    <source>
        <strain evidence="2">DUOXIRENSHENG_FW03</strain>
        <tissue evidence="2">Leaves</tissue>
    </source>
</reference>
<feature type="region of interest" description="Disordered" evidence="1">
    <location>
        <begin position="69"/>
        <end position="103"/>
    </location>
</feature>
<sequence length="118" mass="13124">MSIAVYVHTQQKGVTRPALSARIVGTISMKTTHLLWELVRYLLSNFLGAMGKTQGKMYKDLRRRVRTWSRAGQTDKGSAKMGAKRGAKVKKGGHNHQYLLGRKGDVGNGVKLVSRERS</sequence>
<evidence type="ECO:0000313" key="2">
    <source>
        <dbReference type="EMBL" id="KAK7391882.1"/>
    </source>
</evidence>
<gene>
    <name evidence="2" type="ORF">VNO78_20305</name>
</gene>
<organism evidence="2 3">
    <name type="scientific">Psophocarpus tetragonolobus</name>
    <name type="common">Winged bean</name>
    <name type="synonym">Dolichos tetragonolobus</name>
    <dbReference type="NCBI Taxonomy" id="3891"/>
    <lineage>
        <taxon>Eukaryota</taxon>
        <taxon>Viridiplantae</taxon>
        <taxon>Streptophyta</taxon>
        <taxon>Embryophyta</taxon>
        <taxon>Tracheophyta</taxon>
        <taxon>Spermatophyta</taxon>
        <taxon>Magnoliopsida</taxon>
        <taxon>eudicotyledons</taxon>
        <taxon>Gunneridae</taxon>
        <taxon>Pentapetalae</taxon>
        <taxon>rosids</taxon>
        <taxon>fabids</taxon>
        <taxon>Fabales</taxon>
        <taxon>Fabaceae</taxon>
        <taxon>Papilionoideae</taxon>
        <taxon>50 kb inversion clade</taxon>
        <taxon>NPAAA clade</taxon>
        <taxon>indigoferoid/millettioid clade</taxon>
        <taxon>Phaseoleae</taxon>
        <taxon>Psophocarpus</taxon>
    </lineage>
</organism>
<evidence type="ECO:0000256" key="1">
    <source>
        <dbReference type="SAM" id="MobiDB-lite"/>
    </source>
</evidence>
<feature type="compositionally biased region" description="Basic residues" evidence="1">
    <location>
        <begin position="82"/>
        <end position="94"/>
    </location>
</feature>
<proteinExistence type="predicted"/>
<dbReference type="EMBL" id="JAYMYS010000005">
    <property type="protein sequence ID" value="KAK7391882.1"/>
    <property type="molecule type" value="Genomic_DNA"/>
</dbReference>
<comment type="caution">
    <text evidence="2">The sequence shown here is derived from an EMBL/GenBank/DDBJ whole genome shotgun (WGS) entry which is preliminary data.</text>
</comment>
<name>A0AAN9XGL5_PSOTE</name>
<evidence type="ECO:0000313" key="3">
    <source>
        <dbReference type="Proteomes" id="UP001386955"/>
    </source>
</evidence>
<accession>A0AAN9XGL5</accession>
<dbReference type="Proteomes" id="UP001386955">
    <property type="component" value="Unassembled WGS sequence"/>
</dbReference>
<protein>
    <submittedName>
        <fullName evidence="2">Uncharacterized protein</fullName>
    </submittedName>
</protein>
<dbReference type="AlphaFoldDB" id="A0AAN9XGL5"/>
<keyword evidence="3" id="KW-1185">Reference proteome</keyword>